<keyword evidence="4" id="KW-0560">Oxidoreductase</keyword>
<keyword evidence="2" id="KW-0732">Signal</keyword>
<dbReference type="OrthoDB" id="121380at2759"/>
<feature type="domain" description="Intradiol ring-cleavage dioxygenases" evidence="3">
    <location>
        <begin position="130"/>
        <end position="264"/>
    </location>
</feature>
<evidence type="ECO:0000256" key="1">
    <source>
        <dbReference type="SAM" id="MobiDB-lite"/>
    </source>
</evidence>
<evidence type="ECO:0000313" key="5">
    <source>
        <dbReference type="Proteomes" id="UP000749293"/>
    </source>
</evidence>
<organism evidence="4 5">
    <name type="scientific">Geosmithia morbida</name>
    <dbReference type="NCBI Taxonomy" id="1094350"/>
    <lineage>
        <taxon>Eukaryota</taxon>
        <taxon>Fungi</taxon>
        <taxon>Dikarya</taxon>
        <taxon>Ascomycota</taxon>
        <taxon>Pezizomycotina</taxon>
        <taxon>Sordariomycetes</taxon>
        <taxon>Hypocreomycetidae</taxon>
        <taxon>Hypocreales</taxon>
        <taxon>Bionectriaceae</taxon>
        <taxon>Geosmithia</taxon>
    </lineage>
</organism>
<keyword evidence="5" id="KW-1185">Reference proteome</keyword>
<dbReference type="AlphaFoldDB" id="A0A9P5D394"/>
<dbReference type="Proteomes" id="UP000749293">
    <property type="component" value="Unassembled WGS sequence"/>
</dbReference>
<dbReference type="RefSeq" id="XP_035320963.1">
    <property type="nucleotide sequence ID" value="XM_035469268.1"/>
</dbReference>
<evidence type="ECO:0000259" key="3">
    <source>
        <dbReference type="Pfam" id="PF00775"/>
    </source>
</evidence>
<dbReference type="EMBL" id="JAANYQ010000009">
    <property type="protein sequence ID" value="KAF4122311.1"/>
    <property type="molecule type" value="Genomic_DNA"/>
</dbReference>
<dbReference type="PANTHER" id="PTHR34315:SF1">
    <property type="entry name" value="INTRADIOL RING-CLEAVAGE DIOXYGENASES DOMAIN-CONTAINING PROTEIN-RELATED"/>
    <property type="match status" value="1"/>
</dbReference>
<dbReference type="InterPro" id="IPR000627">
    <property type="entry name" value="Intradiol_dOase_C"/>
</dbReference>
<keyword evidence="4" id="KW-0223">Dioxygenase</keyword>
<dbReference type="Gene3D" id="2.60.130.10">
    <property type="entry name" value="Aromatic compound dioxygenase"/>
    <property type="match status" value="1"/>
</dbReference>
<protein>
    <submittedName>
        <fullName evidence="4">Dioxygenase</fullName>
    </submittedName>
</protein>
<reference evidence="4" key="1">
    <citation type="submission" date="2020-03" db="EMBL/GenBank/DDBJ databases">
        <title>Site-based positive gene gene selection in Geosmithia morbida across the United States reveals a broad range of putative effectors and factors for local host and environmental adapation.</title>
        <authorList>
            <person name="Onufrak A."/>
            <person name="Murdoch R.W."/>
            <person name="Gazis R."/>
            <person name="Huff M."/>
            <person name="Staton M."/>
            <person name="Klingeman W."/>
            <person name="Hadziabdic D."/>
        </authorList>
    </citation>
    <scope>NUCLEOTIDE SEQUENCE</scope>
    <source>
        <strain evidence="4">1262</strain>
    </source>
</reference>
<dbReference type="SUPFAM" id="SSF49482">
    <property type="entry name" value="Aromatic compound dioxygenase"/>
    <property type="match status" value="1"/>
</dbReference>
<accession>A0A9P5D394</accession>
<dbReference type="GO" id="GO:0016702">
    <property type="term" value="F:oxidoreductase activity, acting on single donors with incorporation of molecular oxygen, incorporation of two atoms of oxygen"/>
    <property type="evidence" value="ECO:0007669"/>
    <property type="project" value="InterPro"/>
</dbReference>
<evidence type="ECO:0000256" key="2">
    <source>
        <dbReference type="SAM" id="SignalP"/>
    </source>
</evidence>
<dbReference type="GeneID" id="55973526"/>
<dbReference type="Pfam" id="PF00775">
    <property type="entry name" value="Dioxygenase_C"/>
    <property type="match status" value="1"/>
</dbReference>
<name>A0A9P5D394_9HYPO</name>
<gene>
    <name evidence="4" type="ORF">GMORB2_7303</name>
</gene>
<dbReference type="GO" id="GO:0008199">
    <property type="term" value="F:ferric iron binding"/>
    <property type="evidence" value="ECO:0007669"/>
    <property type="project" value="InterPro"/>
</dbReference>
<feature type="region of interest" description="Disordered" evidence="1">
    <location>
        <begin position="67"/>
        <end position="89"/>
    </location>
</feature>
<feature type="signal peptide" evidence="2">
    <location>
        <begin position="1"/>
        <end position="21"/>
    </location>
</feature>
<comment type="caution">
    <text evidence="4">The sequence shown here is derived from an EMBL/GenBank/DDBJ whole genome shotgun (WGS) entry which is preliminary data.</text>
</comment>
<dbReference type="InterPro" id="IPR015889">
    <property type="entry name" value="Intradiol_dOase_core"/>
</dbReference>
<dbReference type="CDD" id="cd03457">
    <property type="entry name" value="intradiol_dioxygenase_like"/>
    <property type="match status" value="1"/>
</dbReference>
<sequence>MWNQFNLVRLATAFLTASSMAHPGHEEEERKSLATAGSFADSALSVGRCSGNAEKVARRMEAAIQRHAHTQRLKKRSVDTQGNSLDKRSLESVLGTNHHSRLRGITLDSDPRDFFTTTTCILSPDGGIGPYYVPGEQVRRDITEDEEGVPLYIHVQFIDVHTCDPVPGVYVDVWQANSTGVYSGVQNPVNGNGRDRSNIHNTALRGIQRTDRNGVVMFDSIFPGMYYGRAAHIHVLAHSEATRLPSNTVVSKYASHIGQLFFDQDLVHGIRDIYPYSTNVTDLTLNRDDDFIKMITESSESDPVFKYVLLGDDLADGVFAWITVGIQTTSYYDIDHDFVMTENGGVALNDD</sequence>
<evidence type="ECO:0000313" key="4">
    <source>
        <dbReference type="EMBL" id="KAF4122311.1"/>
    </source>
</evidence>
<proteinExistence type="predicted"/>
<dbReference type="PANTHER" id="PTHR34315">
    <property type="match status" value="1"/>
</dbReference>
<feature type="chain" id="PRO_5040383845" evidence="2">
    <location>
        <begin position="22"/>
        <end position="351"/>
    </location>
</feature>